<dbReference type="HAMAP" id="MF_01326_B">
    <property type="entry name" value="Ribosomal_uL24_B"/>
    <property type="match status" value="1"/>
</dbReference>
<dbReference type="PROSITE" id="PS01108">
    <property type="entry name" value="RIBOSOMAL_L24"/>
    <property type="match status" value="1"/>
</dbReference>
<dbReference type="Pfam" id="PF00467">
    <property type="entry name" value="KOW"/>
    <property type="match status" value="1"/>
</dbReference>
<comment type="similarity">
    <text evidence="1 8 9">Belongs to the universal ribosomal protein uL24 family.</text>
</comment>
<dbReference type="Pfam" id="PF17136">
    <property type="entry name" value="ribosomal_L24"/>
    <property type="match status" value="1"/>
</dbReference>
<organism evidence="11">
    <name type="scientific">Dissulfuribacter thermophilus</name>
    <dbReference type="NCBI Taxonomy" id="1156395"/>
    <lineage>
        <taxon>Bacteria</taxon>
        <taxon>Pseudomonadati</taxon>
        <taxon>Thermodesulfobacteriota</taxon>
        <taxon>Dissulfuribacteria</taxon>
        <taxon>Dissulfuribacterales</taxon>
        <taxon>Dissulfuribacteraceae</taxon>
        <taxon>Dissulfuribacter</taxon>
    </lineage>
</organism>
<dbReference type="AlphaFoldDB" id="A0A7V2SYN5"/>
<evidence type="ECO:0000256" key="5">
    <source>
        <dbReference type="ARBA" id="ARBA00023274"/>
    </source>
</evidence>
<evidence type="ECO:0000256" key="4">
    <source>
        <dbReference type="ARBA" id="ARBA00022980"/>
    </source>
</evidence>
<evidence type="ECO:0000256" key="2">
    <source>
        <dbReference type="ARBA" id="ARBA00022730"/>
    </source>
</evidence>
<gene>
    <name evidence="8" type="primary">rplX</name>
    <name evidence="11" type="ORF">ENJ63_04045</name>
</gene>
<sequence>MLKFKIRKNDRVQVITGKDRGKVGKVLRVIPRKSRAIVEGVNIVKKHQKPTPGSQGGIIEKEASIHISNLMLICPKCTDPVRVGFKILEDGSKVRICKKCGEVIPVEAK</sequence>
<keyword evidence="2 8" id="KW-0699">rRNA-binding</keyword>
<evidence type="ECO:0000313" key="11">
    <source>
        <dbReference type="EMBL" id="HFC47034.1"/>
    </source>
</evidence>
<evidence type="ECO:0000256" key="9">
    <source>
        <dbReference type="RuleBase" id="RU003477"/>
    </source>
</evidence>
<dbReference type="InterPro" id="IPR057264">
    <property type="entry name" value="Ribosomal_uL24_C"/>
</dbReference>
<evidence type="ECO:0000256" key="3">
    <source>
        <dbReference type="ARBA" id="ARBA00022884"/>
    </source>
</evidence>
<dbReference type="GO" id="GO:0006412">
    <property type="term" value="P:translation"/>
    <property type="evidence" value="ECO:0007669"/>
    <property type="project" value="UniProtKB-UniRule"/>
</dbReference>
<dbReference type="NCBIfam" id="TIGR01079">
    <property type="entry name" value="rplX_bact"/>
    <property type="match status" value="1"/>
</dbReference>
<dbReference type="Gene3D" id="2.30.30.30">
    <property type="match status" value="1"/>
</dbReference>
<dbReference type="GO" id="GO:0003735">
    <property type="term" value="F:structural constituent of ribosome"/>
    <property type="evidence" value="ECO:0007669"/>
    <property type="project" value="InterPro"/>
</dbReference>
<comment type="function">
    <text evidence="7 8">One of the proteins that surrounds the polypeptide exit tunnel on the outside of the subunit.</text>
</comment>
<dbReference type="FunFam" id="2.30.30.30:FF:000004">
    <property type="entry name" value="50S ribosomal protein L24"/>
    <property type="match status" value="1"/>
</dbReference>
<dbReference type="InterPro" id="IPR005824">
    <property type="entry name" value="KOW"/>
</dbReference>
<accession>A0A7V2SYN5</accession>
<dbReference type="SUPFAM" id="SSF50104">
    <property type="entry name" value="Translation proteins SH3-like domain"/>
    <property type="match status" value="1"/>
</dbReference>
<dbReference type="InterPro" id="IPR003256">
    <property type="entry name" value="Ribosomal_uL24"/>
</dbReference>
<keyword evidence="5 8" id="KW-0687">Ribonucleoprotein</keyword>
<comment type="caution">
    <text evidence="11">The sequence shown here is derived from an EMBL/GenBank/DDBJ whole genome shotgun (WGS) entry which is preliminary data.</text>
</comment>
<comment type="function">
    <text evidence="8">One of two assembly initiator proteins, it binds directly to the 5'-end of the 23S rRNA, where it nucleates assembly of the 50S subunit.</text>
</comment>
<name>A0A7V2SYN5_9BACT</name>
<dbReference type="InterPro" id="IPR041988">
    <property type="entry name" value="Ribosomal_uL24_KOW"/>
</dbReference>
<evidence type="ECO:0000256" key="7">
    <source>
        <dbReference type="ARBA" id="ARBA00058688"/>
    </source>
</evidence>
<evidence type="ECO:0000259" key="10">
    <source>
        <dbReference type="SMART" id="SM00739"/>
    </source>
</evidence>
<keyword evidence="4 8" id="KW-0689">Ribosomal protein</keyword>
<dbReference type="GO" id="GO:1990904">
    <property type="term" value="C:ribonucleoprotein complex"/>
    <property type="evidence" value="ECO:0007669"/>
    <property type="project" value="UniProtKB-KW"/>
</dbReference>
<dbReference type="PANTHER" id="PTHR12903">
    <property type="entry name" value="MITOCHONDRIAL RIBOSOMAL PROTEIN L24"/>
    <property type="match status" value="1"/>
</dbReference>
<dbReference type="InterPro" id="IPR005825">
    <property type="entry name" value="Ribosomal_uL24_CS"/>
</dbReference>
<feature type="domain" description="KOW" evidence="10">
    <location>
        <begin position="5"/>
        <end position="32"/>
    </location>
</feature>
<comment type="subunit">
    <text evidence="8">Part of the 50S ribosomal subunit.</text>
</comment>
<keyword evidence="3 8" id="KW-0694">RNA-binding</keyword>
<protein>
    <recommendedName>
        <fullName evidence="6 8">Large ribosomal subunit protein uL24</fullName>
    </recommendedName>
</protein>
<proteinExistence type="inferred from homology"/>
<reference evidence="11" key="1">
    <citation type="journal article" date="2020" name="mSystems">
        <title>Genome- and Community-Level Interaction Insights into Carbon Utilization and Element Cycling Functions of Hydrothermarchaeota in Hydrothermal Sediment.</title>
        <authorList>
            <person name="Zhou Z."/>
            <person name="Liu Y."/>
            <person name="Xu W."/>
            <person name="Pan J."/>
            <person name="Luo Z.H."/>
            <person name="Li M."/>
        </authorList>
    </citation>
    <scope>NUCLEOTIDE SEQUENCE [LARGE SCALE GENOMIC DNA]</scope>
    <source>
        <strain evidence="11">HyVt-503</strain>
    </source>
</reference>
<dbReference type="InterPro" id="IPR014722">
    <property type="entry name" value="Rib_uL2_dom2"/>
</dbReference>
<evidence type="ECO:0000256" key="1">
    <source>
        <dbReference type="ARBA" id="ARBA00010618"/>
    </source>
</evidence>
<evidence type="ECO:0000256" key="8">
    <source>
        <dbReference type="HAMAP-Rule" id="MF_01326"/>
    </source>
</evidence>
<dbReference type="GO" id="GO:0005840">
    <property type="term" value="C:ribosome"/>
    <property type="evidence" value="ECO:0007669"/>
    <property type="project" value="UniProtKB-KW"/>
</dbReference>
<dbReference type="InterPro" id="IPR008991">
    <property type="entry name" value="Translation_prot_SH3-like_sf"/>
</dbReference>
<dbReference type="GO" id="GO:0019843">
    <property type="term" value="F:rRNA binding"/>
    <property type="evidence" value="ECO:0007669"/>
    <property type="project" value="UniProtKB-UniRule"/>
</dbReference>
<dbReference type="Proteomes" id="UP000885797">
    <property type="component" value="Unassembled WGS sequence"/>
</dbReference>
<dbReference type="SMART" id="SM00739">
    <property type="entry name" value="KOW"/>
    <property type="match status" value="1"/>
</dbReference>
<dbReference type="CDD" id="cd06089">
    <property type="entry name" value="KOW_RPL26"/>
    <property type="match status" value="1"/>
</dbReference>
<evidence type="ECO:0000256" key="6">
    <source>
        <dbReference type="ARBA" id="ARBA00035206"/>
    </source>
</evidence>
<dbReference type="EMBL" id="DRND01000320">
    <property type="protein sequence ID" value="HFC47034.1"/>
    <property type="molecule type" value="Genomic_DNA"/>
</dbReference>